<dbReference type="EMBL" id="VDFO01000025">
    <property type="protein sequence ID" value="MQS97736.1"/>
    <property type="molecule type" value="Genomic_DNA"/>
</dbReference>
<sequence>MTKVNSKSFIFKIALLSISMLLMAAPNIAAAIPLMSKTFVGQSDSAIETISTIPNVGIIIGIFLSSILVNYLGQKKTVILGLLIALIFGVTPVFSNNYYLVLSSRLLFGVGIGFFNSLAISMISDFYHGDEMSTMMGFQSSVSSLGSSILSFLVGYLLIFGWHATFWIYAIALPILIIFSLVIPDVKVEKTSSAQKVHQKINWEVLLISVLTFFVYVFFMVVTVKLANLLDYKGIGTASQAATILGGFTLVSMLVGFVYGFVHKVLKNLTLIIGFFLMSVGFLVLASASSLTMITVGTVIIGLGFAIVIPFIYTIINTVAPAGSKNLASSIMLIFTNVGVFLSPTLINYLSSLFGSTTPDVNMKVCSYGFAILFVLSGLVYVYQKFVQGVKKVVK</sequence>
<feature type="transmembrane region" description="Helical" evidence="7">
    <location>
        <begin position="294"/>
        <end position="315"/>
    </location>
</feature>
<proteinExistence type="predicted"/>
<gene>
    <name evidence="11" type="ORF">FHL05_07515</name>
    <name evidence="10" type="ORF">FHL06_01785</name>
</gene>
<feature type="transmembrane region" description="Helical" evidence="7">
    <location>
        <begin position="53"/>
        <end position="72"/>
    </location>
</feature>
<reference evidence="12 13" key="1">
    <citation type="journal article" date="2019" name="Syst. Appl. Microbiol.">
        <title>Polyphasic characterization of two novel Lactobacillus spp. isolated from blown salami packages: Description of Lactobacillus halodurans sp. nov. and Lactobacillus salsicarnum sp. nov.</title>
        <authorList>
            <person name="Schuster J.A."/>
            <person name="Klingl A."/>
            <person name="Vogel R.F."/>
            <person name="Ehrmann M.A."/>
        </authorList>
    </citation>
    <scope>NUCLEOTIDE SEQUENCE [LARGE SCALE GENOMIC DNA]</scope>
    <source>
        <strain evidence="11 12">TMW 1.1920</strain>
        <strain evidence="10 13">TMW 1.2172</strain>
    </source>
</reference>
<dbReference type="GO" id="GO:0005886">
    <property type="term" value="C:plasma membrane"/>
    <property type="evidence" value="ECO:0007669"/>
    <property type="project" value="UniProtKB-SubCell"/>
</dbReference>
<dbReference type="EMBL" id="VDFP01000002">
    <property type="protein sequence ID" value="MQS75129.1"/>
    <property type="molecule type" value="Genomic_DNA"/>
</dbReference>
<keyword evidence="2" id="KW-0813">Transport</keyword>
<evidence type="ECO:0000256" key="8">
    <source>
        <dbReference type="SAM" id="SignalP"/>
    </source>
</evidence>
<evidence type="ECO:0000313" key="11">
    <source>
        <dbReference type="EMBL" id="MQS97736.1"/>
    </source>
</evidence>
<dbReference type="Gene3D" id="1.20.1250.20">
    <property type="entry name" value="MFS general substrate transporter like domains"/>
    <property type="match status" value="1"/>
</dbReference>
<feature type="transmembrane region" description="Helical" evidence="7">
    <location>
        <begin position="269"/>
        <end position="288"/>
    </location>
</feature>
<dbReference type="InterPro" id="IPR050171">
    <property type="entry name" value="MFS_Transporters"/>
</dbReference>
<dbReference type="InterPro" id="IPR036259">
    <property type="entry name" value="MFS_trans_sf"/>
</dbReference>
<dbReference type="PANTHER" id="PTHR23517:SF3">
    <property type="entry name" value="INTEGRAL MEMBRANE TRANSPORT PROTEIN"/>
    <property type="match status" value="1"/>
</dbReference>
<feature type="transmembrane region" description="Helical" evidence="7">
    <location>
        <begin position="140"/>
        <end position="160"/>
    </location>
</feature>
<feature type="domain" description="Major facilitator superfamily (MFS) profile" evidence="9">
    <location>
        <begin position="10"/>
        <end position="392"/>
    </location>
</feature>
<dbReference type="InterPro" id="IPR011701">
    <property type="entry name" value="MFS"/>
</dbReference>
<evidence type="ECO:0000256" key="2">
    <source>
        <dbReference type="ARBA" id="ARBA00022448"/>
    </source>
</evidence>
<feature type="signal peptide" evidence="8">
    <location>
        <begin position="1"/>
        <end position="24"/>
    </location>
</feature>
<feature type="transmembrane region" description="Helical" evidence="7">
    <location>
        <begin position="244"/>
        <end position="262"/>
    </location>
</feature>
<dbReference type="PANTHER" id="PTHR23517">
    <property type="entry name" value="RESISTANCE PROTEIN MDTM, PUTATIVE-RELATED-RELATED"/>
    <property type="match status" value="1"/>
</dbReference>
<accession>A0A5P0ZXB0</accession>
<dbReference type="OrthoDB" id="1650550at2"/>
<feature type="transmembrane region" description="Helical" evidence="7">
    <location>
        <begin position="166"/>
        <end position="184"/>
    </location>
</feature>
<evidence type="ECO:0000256" key="7">
    <source>
        <dbReference type="SAM" id="Phobius"/>
    </source>
</evidence>
<feature type="transmembrane region" description="Helical" evidence="7">
    <location>
        <begin position="106"/>
        <end position="128"/>
    </location>
</feature>
<evidence type="ECO:0000256" key="4">
    <source>
        <dbReference type="ARBA" id="ARBA00022692"/>
    </source>
</evidence>
<evidence type="ECO:0000256" key="3">
    <source>
        <dbReference type="ARBA" id="ARBA00022475"/>
    </source>
</evidence>
<comment type="subcellular location">
    <subcellularLocation>
        <location evidence="1">Cell membrane</location>
        <topology evidence="1">Multi-pass membrane protein</topology>
    </subcellularLocation>
</comment>
<evidence type="ECO:0000313" key="12">
    <source>
        <dbReference type="Proteomes" id="UP000371423"/>
    </source>
</evidence>
<protein>
    <submittedName>
        <fullName evidence="11">MFS transporter</fullName>
    </submittedName>
</protein>
<feature type="chain" id="PRO_5044622381" evidence="8">
    <location>
        <begin position="25"/>
        <end position="395"/>
    </location>
</feature>
<dbReference type="SUPFAM" id="SSF103473">
    <property type="entry name" value="MFS general substrate transporter"/>
    <property type="match status" value="1"/>
</dbReference>
<evidence type="ECO:0000259" key="9">
    <source>
        <dbReference type="PROSITE" id="PS50850"/>
    </source>
</evidence>
<dbReference type="PROSITE" id="PS50850">
    <property type="entry name" value="MFS"/>
    <property type="match status" value="1"/>
</dbReference>
<evidence type="ECO:0000256" key="1">
    <source>
        <dbReference type="ARBA" id="ARBA00004651"/>
    </source>
</evidence>
<dbReference type="Proteomes" id="UP000371423">
    <property type="component" value="Unassembled WGS sequence"/>
</dbReference>
<dbReference type="RefSeq" id="WP_153384540.1">
    <property type="nucleotide sequence ID" value="NZ_VDFO01000025.1"/>
</dbReference>
<keyword evidence="5 7" id="KW-1133">Transmembrane helix</keyword>
<feature type="transmembrane region" description="Helical" evidence="7">
    <location>
        <begin position="367"/>
        <end position="383"/>
    </location>
</feature>
<keyword evidence="8" id="KW-0732">Signal</keyword>
<keyword evidence="6 7" id="KW-0472">Membrane</keyword>
<name>A0A5P0ZXB0_9LACO</name>
<dbReference type="GO" id="GO:0022857">
    <property type="term" value="F:transmembrane transporter activity"/>
    <property type="evidence" value="ECO:0007669"/>
    <property type="project" value="InterPro"/>
</dbReference>
<evidence type="ECO:0000313" key="10">
    <source>
        <dbReference type="EMBL" id="MQS75129.1"/>
    </source>
</evidence>
<dbReference type="Proteomes" id="UP000414364">
    <property type="component" value="Unassembled WGS sequence"/>
</dbReference>
<evidence type="ECO:0000256" key="6">
    <source>
        <dbReference type="ARBA" id="ARBA00023136"/>
    </source>
</evidence>
<keyword evidence="12" id="KW-1185">Reference proteome</keyword>
<evidence type="ECO:0000256" key="5">
    <source>
        <dbReference type="ARBA" id="ARBA00022989"/>
    </source>
</evidence>
<feature type="transmembrane region" description="Helical" evidence="7">
    <location>
        <begin position="79"/>
        <end position="100"/>
    </location>
</feature>
<feature type="transmembrane region" description="Helical" evidence="7">
    <location>
        <begin position="205"/>
        <end position="224"/>
    </location>
</feature>
<dbReference type="Pfam" id="PF07690">
    <property type="entry name" value="MFS_1"/>
    <property type="match status" value="1"/>
</dbReference>
<keyword evidence="4 7" id="KW-0812">Transmembrane</keyword>
<comment type="caution">
    <text evidence="11">The sequence shown here is derived from an EMBL/GenBank/DDBJ whole genome shotgun (WGS) entry which is preliminary data.</text>
</comment>
<feature type="transmembrane region" description="Helical" evidence="7">
    <location>
        <begin position="327"/>
        <end position="347"/>
    </location>
</feature>
<organism evidence="11 12">
    <name type="scientific">Companilactobacillus halodurans</name>
    <dbReference type="NCBI Taxonomy" id="2584183"/>
    <lineage>
        <taxon>Bacteria</taxon>
        <taxon>Bacillati</taxon>
        <taxon>Bacillota</taxon>
        <taxon>Bacilli</taxon>
        <taxon>Lactobacillales</taxon>
        <taxon>Lactobacillaceae</taxon>
        <taxon>Companilactobacillus</taxon>
    </lineage>
</organism>
<evidence type="ECO:0000313" key="13">
    <source>
        <dbReference type="Proteomes" id="UP000414364"/>
    </source>
</evidence>
<dbReference type="AlphaFoldDB" id="A0A5P0ZXB0"/>
<keyword evidence="3" id="KW-1003">Cell membrane</keyword>
<dbReference type="InterPro" id="IPR020846">
    <property type="entry name" value="MFS_dom"/>
</dbReference>